<comment type="caution">
    <text evidence="2">The sequence shown here is derived from an EMBL/GenBank/DDBJ whole genome shotgun (WGS) entry which is preliminary data.</text>
</comment>
<dbReference type="EMBL" id="JAGGMR010000001">
    <property type="protein sequence ID" value="MBP2191533.1"/>
    <property type="molecule type" value="Genomic_DNA"/>
</dbReference>
<name>A0ABS4QIX3_9NOCA</name>
<evidence type="ECO:0000313" key="3">
    <source>
        <dbReference type="Proteomes" id="UP001519325"/>
    </source>
</evidence>
<dbReference type="Proteomes" id="UP001519325">
    <property type="component" value="Unassembled WGS sequence"/>
</dbReference>
<dbReference type="RefSeq" id="WP_209893279.1">
    <property type="nucleotide sequence ID" value="NZ_JAGGMR010000001.1"/>
</dbReference>
<accession>A0ABS4QIX3</accession>
<proteinExistence type="predicted"/>
<protein>
    <recommendedName>
        <fullName evidence="1">DUF6875 domain-containing protein</fullName>
    </recommendedName>
</protein>
<dbReference type="InterPro" id="IPR049240">
    <property type="entry name" value="DUF6875"/>
</dbReference>
<feature type="domain" description="DUF6875" evidence="1">
    <location>
        <begin position="16"/>
        <end position="186"/>
    </location>
</feature>
<organism evidence="2 3">
    <name type="scientific">Nocardia goodfellowii</name>
    <dbReference type="NCBI Taxonomy" id="882446"/>
    <lineage>
        <taxon>Bacteria</taxon>
        <taxon>Bacillati</taxon>
        <taxon>Actinomycetota</taxon>
        <taxon>Actinomycetes</taxon>
        <taxon>Mycobacteriales</taxon>
        <taxon>Nocardiaceae</taxon>
        <taxon>Nocardia</taxon>
    </lineage>
</organism>
<keyword evidence="3" id="KW-1185">Reference proteome</keyword>
<evidence type="ECO:0000313" key="2">
    <source>
        <dbReference type="EMBL" id="MBP2191533.1"/>
    </source>
</evidence>
<reference evidence="2 3" key="1">
    <citation type="submission" date="2021-03" db="EMBL/GenBank/DDBJ databases">
        <title>Sequencing the genomes of 1000 actinobacteria strains.</title>
        <authorList>
            <person name="Klenk H.-P."/>
        </authorList>
    </citation>
    <scope>NUCLEOTIDE SEQUENCE [LARGE SCALE GENOMIC DNA]</scope>
    <source>
        <strain evidence="2 3">DSM 45516</strain>
    </source>
</reference>
<dbReference type="Pfam" id="PF21780">
    <property type="entry name" value="DUF6875"/>
    <property type="match status" value="1"/>
</dbReference>
<sequence length="222" mass="25380">MTFRLEEPGPEVASTMGRWLREYIGSPHPDLGRDGPVCPFVLPALKAGGLKVLEHRWSGGHDPARMAALIHTLVDRFHERPDGPVRSELNALAVVVTGLPRTRWPLIDAGHRRAKHEVVARGYMVGQFHPECREPAVHNPFFAVNTAPYPLLAVRRMAVHDILFLHQDPLWFEEYRKLFGHRFAGAGRVNEHLRALYERTCRRYRRIEPGARPELEPSWKSS</sequence>
<evidence type="ECO:0000259" key="1">
    <source>
        <dbReference type="Pfam" id="PF21780"/>
    </source>
</evidence>
<gene>
    <name evidence="2" type="ORF">BJ987_004434</name>
</gene>